<feature type="compositionally biased region" description="Polar residues" evidence="1">
    <location>
        <begin position="1"/>
        <end position="49"/>
    </location>
</feature>
<feature type="compositionally biased region" description="Polar residues" evidence="1">
    <location>
        <begin position="641"/>
        <end position="661"/>
    </location>
</feature>
<dbReference type="InterPro" id="IPR011990">
    <property type="entry name" value="TPR-like_helical_dom_sf"/>
</dbReference>
<dbReference type="SMART" id="SM00694">
    <property type="entry name" value="DysFC"/>
    <property type="match status" value="1"/>
</dbReference>
<accession>A0A1F5LJM8</accession>
<evidence type="ECO:0000256" key="1">
    <source>
        <dbReference type="SAM" id="MobiDB-lite"/>
    </source>
</evidence>
<protein>
    <recommendedName>
        <fullName evidence="2">Peroxin/Ferlin domain-containing protein</fullName>
    </recommendedName>
</protein>
<evidence type="ECO:0000313" key="3">
    <source>
        <dbReference type="EMBL" id="OGE53327.1"/>
    </source>
</evidence>
<keyword evidence="4" id="KW-1185">Reference proteome</keyword>
<feature type="compositionally biased region" description="Low complexity" evidence="1">
    <location>
        <begin position="621"/>
        <end position="637"/>
    </location>
</feature>
<evidence type="ECO:0000313" key="4">
    <source>
        <dbReference type="Proteomes" id="UP000177622"/>
    </source>
</evidence>
<dbReference type="GeneID" id="34576351"/>
<feature type="region of interest" description="Disordered" evidence="1">
    <location>
        <begin position="1"/>
        <end position="129"/>
    </location>
</feature>
<gene>
    <name evidence="3" type="ORF">PENARI_c008G10353</name>
</gene>
<dbReference type="OrthoDB" id="72441at2759"/>
<feature type="compositionally biased region" description="Basic and acidic residues" evidence="1">
    <location>
        <begin position="602"/>
        <end position="611"/>
    </location>
</feature>
<dbReference type="RefSeq" id="XP_022488765.1">
    <property type="nucleotide sequence ID" value="XM_022631617.1"/>
</dbReference>
<feature type="compositionally biased region" description="Polar residues" evidence="1">
    <location>
        <begin position="689"/>
        <end position="703"/>
    </location>
</feature>
<name>A0A1F5LJM8_PENAI</name>
<organism evidence="3 4">
    <name type="scientific">Penicillium arizonense</name>
    <dbReference type="NCBI Taxonomy" id="1835702"/>
    <lineage>
        <taxon>Eukaryota</taxon>
        <taxon>Fungi</taxon>
        <taxon>Dikarya</taxon>
        <taxon>Ascomycota</taxon>
        <taxon>Pezizomycotina</taxon>
        <taxon>Eurotiomycetes</taxon>
        <taxon>Eurotiomycetidae</taxon>
        <taxon>Eurotiales</taxon>
        <taxon>Aspergillaceae</taxon>
        <taxon>Penicillium</taxon>
    </lineage>
</organism>
<feature type="compositionally biased region" description="Polar residues" evidence="1">
    <location>
        <begin position="110"/>
        <end position="129"/>
    </location>
</feature>
<dbReference type="STRING" id="1835702.A0A1F5LJM8"/>
<reference evidence="3 4" key="1">
    <citation type="journal article" date="2016" name="Sci. Rep.">
        <title>Penicillium arizonense, a new, genome sequenced fungal species, reveals a high chemical diversity in secreted metabolites.</title>
        <authorList>
            <person name="Grijseels S."/>
            <person name="Nielsen J.C."/>
            <person name="Randelovic M."/>
            <person name="Nielsen J."/>
            <person name="Nielsen K.F."/>
            <person name="Workman M."/>
            <person name="Frisvad J.C."/>
        </authorList>
    </citation>
    <scope>NUCLEOTIDE SEQUENCE [LARGE SCALE GENOMIC DNA]</scope>
    <source>
        <strain evidence="3 4">CBS 141311</strain>
    </source>
</reference>
<dbReference type="GO" id="GO:0016020">
    <property type="term" value="C:membrane"/>
    <property type="evidence" value="ECO:0007669"/>
    <property type="project" value="InterPro"/>
</dbReference>
<proteinExistence type="predicted"/>
<dbReference type="InterPro" id="IPR006614">
    <property type="entry name" value="Peroxin/Ferlin"/>
</dbReference>
<feature type="domain" description="Peroxin/Ferlin" evidence="2">
    <location>
        <begin position="207"/>
        <end position="242"/>
    </location>
</feature>
<sequence>MENSTSISLVDNTVPVQQQTSEGPSTQASALDRQTSLTKHLSRASVQSQRTKRKYAKWQPDRLGIAPDTSESLSREPSQAPGGSISASSVGEASGARDVDAADFAPPHISSHTGDGNATGNIDPGAQTNKRGSELDILYENQRGWFVFGVPRYSHSSLLNFDPSPWITQDKRPSAVNITNAQLPDPSWEWAWKTWYVDMSGDVDEQGWQYSFSFASSSWHGTQPWFHSFVRRRRWVRLRIKVPERRHRGRSDFERSHMFTEDYFTIHSSKVRSREQSVAGLSRVESGFLSRASMTVDEEPQIEEIRDIPSLMQALKLASIDRERIDALKKFVNNGGDELYYLADRIPDIMPTFLFQTSRWQFVTYLSGVVRDLSRTHTDTDKDADAVQRKKDNLTRAAEACKSHITGPDVFKDTHGESEAELLNLTPVAKQDTLKAKRPMLEERSHSMRRIFRGIPKAAEINREDLVRVTACRIGADNFRGKKVLRRKHLITRPSSFVIHDFRTVGASTSMLSRGRPCLRRRVSTFLDTVTTGPDEPLLFLYPRWAASTLRHRRPISSLKSIEAATRTCQHFHAPFRPAARPSPSLPRYSRQWISSDTATRSVDDSSHETHFVVAEHSSPSSKGNGVGSDSSNGSVGETSGPKQSGSSARIKNGTSKNLLSPQRLARLKNIQKSRQHNKSPGDPPSPLTKKQSLARNLSAQDSQKLRYREFQREKYRKNEKHYVDKAWFDTKDVLEKVQQDTRKKTKRRTRQKEILVAEDTLGIFCGVTRWTLQENVWYLSVHNGCRVHCLSVKENKGLYRRVILSGTEHVLELVQARIARAQSLQTSGDPLVDIQKPLAPMCISQSAMERSNVPVPKIRGIWCFEKQPVNRRHLDEILMSHPGLTSVKEFVEQVEELTLSGGPQLDPKGRPLKPTAQPAIPPKQIAQRLMTLFQSEENYKHISTAALNGALVYLCDHELPGYARDLCSHAEHVATIDTFNILLKYAARSQDVAMFRQFARAMPRVHVCPNPDTWLALLSALVTPTEKADLIQHMVHRGYMSSTATIRSALQHTIQDSLVTHLDSGKDIESFLDLMIHTYGANWFSHSTLGQMFEVVARLKDWDSLSRLIQLCIEQNVFMPEYTLVNMLKARRRDTFGAVQYFFRFLELPGFRPSSQALEALFLSAFKNRHFNICRVIWRYACMWKRVTYKMHQCVLTSLCRSVPFQKGPETVQIWSTDAGKVIVGLDLHHASYPVKDSILSDIPSEFHQNPLAYLSKWKPVGEERDRQLRLAKALVDRDMELGANSYYPKNPLPLMLDAAAILDHEWRGIPRPLAWTMQNAIQIPVGLKSERN</sequence>
<dbReference type="Proteomes" id="UP000177622">
    <property type="component" value="Unassembled WGS sequence"/>
</dbReference>
<feature type="compositionally biased region" description="Basic residues" evidence="1">
    <location>
        <begin position="666"/>
        <end position="678"/>
    </location>
</feature>
<dbReference type="Gene3D" id="1.25.40.10">
    <property type="entry name" value="Tetratricopeptide repeat domain"/>
    <property type="match status" value="1"/>
</dbReference>
<feature type="region of interest" description="Disordered" evidence="1">
    <location>
        <begin position="600"/>
        <end position="706"/>
    </location>
</feature>
<dbReference type="EMBL" id="LXJU01000008">
    <property type="protein sequence ID" value="OGE53327.1"/>
    <property type="molecule type" value="Genomic_DNA"/>
</dbReference>
<evidence type="ECO:0000259" key="2">
    <source>
        <dbReference type="SMART" id="SM00694"/>
    </source>
</evidence>
<comment type="caution">
    <text evidence="3">The sequence shown here is derived from an EMBL/GenBank/DDBJ whole genome shotgun (WGS) entry which is preliminary data.</text>
</comment>